<gene>
    <name evidence="8" type="ORF">HMPREF9238_00654</name>
</gene>
<accession>A0A9W5RED9</accession>
<feature type="transmembrane region" description="Helical" evidence="6">
    <location>
        <begin position="221"/>
        <end position="238"/>
    </location>
</feature>
<dbReference type="GO" id="GO:0005886">
    <property type="term" value="C:plasma membrane"/>
    <property type="evidence" value="ECO:0007669"/>
    <property type="project" value="UniProtKB-SubCell"/>
</dbReference>
<evidence type="ECO:0000256" key="1">
    <source>
        <dbReference type="ARBA" id="ARBA00004651"/>
    </source>
</evidence>
<keyword evidence="2" id="KW-1003">Cell membrane</keyword>
<evidence type="ECO:0000259" key="7">
    <source>
        <dbReference type="Pfam" id="PF00482"/>
    </source>
</evidence>
<feature type="transmembrane region" description="Helical" evidence="6">
    <location>
        <begin position="250"/>
        <end position="269"/>
    </location>
</feature>
<dbReference type="PANTHER" id="PTHR35007">
    <property type="entry name" value="INTEGRAL MEMBRANE PROTEIN-RELATED"/>
    <property type="match status" value="1"/>
</dbReference>
<dbReference type="AlphaFoldDB" id="A0A9W5RED9"/>
<keyword evidence="9" id="KW-1185">Reference proteome</keyword>
<evidence type="ECO:0000313" key="8">
    <source>
        <dbReference type="EMBL" id="EPD30899.1"/>
    </source>
</evidence>
<dbReference type="OrthoDB" id="3217742at2"/>
<evidence type="ECO:0000256" key="3">
    <source>
        <dbReference type="ARBA" id="ARBA00022692"/>
    </source>
</evidence>
<evidence type="ECO:0000313" key="9">
    <source>
        <dbReference type="Proteomes" id="UP000014387"/>
    </source>
</evidence>
<dbReference type="Pfam" id="PF00482">
    <property type="entry name" value="T2SSF"/>
    <property type="match status" value="1"/>
</dbReference>
<reference evidence="8 9" key="1">
    <citation type="submission" date="2013-05" db="EMBL/GenBank/DDBJ databases">
        <title>The Genome Sequence of Actinomyces europaeus ACS-120-V-COL10B.</title>
        <authorList>
            <consortium name="The Broad Institute Genomics Platform"/>
            <person name="Earl A."/>
            <person name="Ward D."/>
            <person name="Feldgarden M."/>
            <person name="Gevers D."/>
            <person name="Saerens B."/>
            <person name="Vaneechoutte M."/>
            <person name="Walker B."/>
            <person name="Young S."/>
            <person name="Zeng Q."/>
            <person name="Gargeya S."/>
            <person name="Fitzgerald M."/>
            <person name="Haas B."/>
            <person name="Abouelleil A."/>
            <person name="Allen A.W."/>
            <person name="Alvarado L."/>
            <person name="Arachchi H.M."/>
            <person name="Berlin A.M."/>
            <person name="Chapman S.B."/>
            <person name="Gainer-Dewar J."/>
            <person name="Goldberg J."/>
            <person name="Griggs A."/>
            <person name="Gujja S."/>
            <person name="Hansen M."/>
            <person name="Howarth C."/>
            <person name="Imamovic A."/>
            <person name="Ireland A."/>
            <person name="Larimer J."/>
            <person name="McCowan C."/>
            <person name="Murphy C."/>
            <person name="Pearson M."/>
            <person name="Poon T.W."/>
            <person name="Priest M."/>
            <person name="Roberts A."/>
            <person name="Saif S."/>
            <person name="Shea T."/>
            <person name="Sisk P."/>
            <person name="Sykes S."/>
            <person name="Wortman J."/>
            <person name="Nusbaum C."/>
            <person name="Birren B."/>
        </authorList>
    </citation>
    <scope>NUCLEOTIDE SEQUENCE [LARGE SCALE GENOMIC DNA]</scope>
    <source>
        <strain evidence="8 9">ACS-120-V-Col10b</strain>
    </source>
</reference>
<keyword evidence="4 6" id="KW-1133">Transmembrane helix</keyword>
<keyword evidence="3 6" id="KW-0812">Transmembrane</keyword>
<evidence type="ECO:0000256" key="5">
    <source>
        <dbReference type="ARBA" id="ARBA00023136"/>
    </source>
</evidence>
<organism evidence="8 9">
    <name type="scientific">Gleimia europaea ACS-120-V-Col10b</name>
    <dbReference type="NCBI Taxonomy" id="883069"/>
    <lineage>
        <taxon>Bacteria</taxon>
        <taxon>Bacillati</taxon>
        <taxon>Actinomycetota</taxon>
        <taxon>Actinomycetes</taxon>
        <taxon>Actinomycetales</taxon>
        <taxon>Actinomycetaceae</taxon>
        <taxon>Gleimia</taxon>
    </lineage>
</organism>
<comment type="subcellular location">
    <subcellularLocation>
        <location evidence="1">Cell membrane</location>
        <topology evidence="1">Multi-pass membrane protein</topology>
    </subcellularLocation>
</comment>
<feature type="transmembrane region" description="Helical" evidence="6">
    <location>
        <begin position="6"/>
        <end position="25"/>
    </location>
</feature>
<evidence type="ECO:0000256" key="2">
    <source>
        <dbReference type="ARBA" id="ARBA00022475"/>
    </source>
</evidence>
<evidence type="ECO:0000256" key="4">
    <source>
        <dbReference type="ARBA" id="ARBA00022989"/>
    </source>
</evidence>
<evidence type="ECO:0000256" key="6">
    <source>
        <dbReference type="SAM" id="Phobius"/>
    </source>
</evidence>
<dbReference type="RefSeq" id="WP_016444011.1">
    <property type="nucleotide sequence ID" value="NZ_KE150266.1"/>
</dbReference>
<dbReference type="Proteomes" id="UP000014387">
    <property type="component" value="Unassembled WGS sequence"/>
</dbReference>
<proteinExistence type="predicted"/>
<protein>
    <recommendedName>
        <fullName evidence="7">Type II secretion system protein GspF domain-containing protein</fullName>
    </recommendedName>
</protein>
<dbReference type="PANTHER" id="PTHR35007:SF3">
    <property type="entry name" value="POSSIBLE CONSERVED ALANINE RICH MEMBRANE PROTEIN"/>
    <property type="match status" value="1"/>
</dbReference>
<name>A0A9W5RED9_9ACTO</name>
<feature type="transmembrane region" description="Helical" evidence="6">
    <location>
        <begin position="76"/>
        <end position="94"/>
    </location>
</feature>
<comment type="caution">
    <text evidence="8">The sequence shown here is derived from an EMBL/GenBank/DDBJ whole genome shotgun (WGS) entry which is preliminary data.</text>
</comment>
<sequence length="278" mass="30057">MNVILGAGFALGVLLVYWSITTPVPKRKEKSRSKMAVLGARAGLSESETNLFRAVLLAVPLVVFLLVLGLTRAWPVALAVATAASSVAPAWLYARIERHADVVRKAWPDVVDSVLASIRAGVTLPESVVQLAQNGPEVTRPYFERFAREYRANGRFIEALEGVQKDFSDPGATRLFEVLKLAREVGGSELGHLLRDLSAVLRDDARVRGELLARQSWTVNAARLAVAAPWIVLVMISTRLDAASAYTKPMGLLVLFGGGIACLVAYGLMRLIGRLDGV</sequence>
<keyword evidence="5 6" id="KW-0472">Membrane</keyword>
<dbReference type="EMBL" id="AGWN01000001">
    <property type="protein sequence ID" value="EPD30899.1"/>
    <property type="molecule type" value="Genomic_DNA"/>
</dbReference>
<dbReference type="InterPro" id="IPR018076">
    <property type="entry name" value="T2SS_GspF_dom"/>
</dbReference>
<feature type="transmembrane region" description="Helical" evidence="6">
    <location>
        <begin position="51"/>
        <end position="70"/>
    </location>
</feature>
<feature type="domain" description="Type II secretion system protein GspF" evidence="7">
    <location>
        <begin position="114"/>
        <end position="236"/>
    </location>
</feature>